<dbReference type="SMART" id="SM01349">
    <property type="entry name" value="TOG"/>
    <property type="match status" value="1"/>
</dbReference>
<dbReference type="Gene3D" id="3.30.40.10">
    <property type="entry name" value="Zinc/RING finger domain, C3HC4 (zinc finger)"/>
    <property type="match status" value="1"/>
</dbReference>
<dbReference type="InterPro" id="IPR013083">
    <property type="entry name" value="Znf_RING/FYVE/PHD"/>
</dbReference>
<keyword evidence="5" id="KW-1185">Reference proteome</keyword>
<dbReference type="Proteomes" id="UP001162031">
    <property type="component" value="Unassembled WGS sequence"/>
</dbReference>
<feature type="domain" description="TOG" evidence="3">
    <location>
        <begin position="396"/>
        <end position="638"/>
    </location>
</feature>
<evidence type="ECO:0000313" key="5">
    <source>
        <dbReference type="Proteomes" id="UP001162031"/>
    </source>
</evidence>
<accession>A0AAV0U4C5</accession>
<dbReference type="InterPro" id="IPR048739">
    <property type="entry name" value="CEP104_N"/>
</dbReference>
<dbReference type="Pfam" id="PF21038">
    <property type="entry name" value="CEP104_N"/>
    <property type="match status" value="1"/>
</dbReference>
<dbReference type="Pfam" id="PF21039">
    <property type="entry name" value="CEP104_ZnF"/>
    <property type="match status" value="1"/>
</dbReference>
<evidence type="ECO:0000256" key="1">
    <source>
        <dbReference type="SAM" id="Coils"/>
    </source>
</evidence>
<dbReference type="PANTHER" id="PTHR13371:SF0">
    <property type="entry name" value="CENTROSOMAL PROTEIN OF 104 KDA"/>
    <property type="match status" value="1"/>
</dbReference>
<evidence type="ECO:0000259" key="3">
    <source>
        <dbReference type="SMART" id="SM01349"/>
    </source>
</evidence>
<evidence type="ECO:0000256" key="2">
    <source>
        <dbReference type="SAM" id="MobiDB-lite"/>
    </source>
</evidence>
<dbReference type="Pfam" id="PF21040">
    <property type="entry name" value="CEP104-like_TOG"/>
    <property type="match status" value="1"/>
</dbReference>
<evidence type="ECO:0000313" key="4">
    <source>
        <dbReference type="EMBL" id="CAI5731822.1"/>
    </source>
</evidence>
<feature type="coiled-coil region" evidence="1">
    <location>
        <begin position="218"/>
        <end position="258"/>
    </location>
</feature>
<gene>
    <name evidence="4" type="ORF">HBR001_LOCUS5320</name>
</gene>
<feature type="compositionally biased region" description="Polar residues" evidence="2">
    <location>
        <begin position="376"/>
        <end position="385"/>
    </location>
</feature>
<sequence length="803" mass="89269">MGTLRFSLAATRSSRDATVRTPDAVQHVDTTLRYMTAKNCSYPQELVLKLHDGRCRLTHVQILSHETHIARMLELFVSSRRSVDAIDDRDDDDDANGVTGFRCLGFFRLKSNVQSQYRARELKTVHVHAEATLLKLRIHNCYANEHNRHNQVGIMAIRLCGEALDGLPSCSTDDEAAAHSFVDQRNAVSHVMHDWRCEMKVSAKMAARIHEIRAAKDRAVAREDYDQAKNLKQREEQLKSFGLELARLEEQKREAVAAEDYDEAKQIKLEIGRLEALVNSNEMQPIMPIRLVGSSPTRSPAVPQCQSMHRSFSNSALPEANAEVSQVVKKGSMFDDDHGVLRRSAIGCFSGYNERKPTGGGDSAEQGDNKRGVPNSHFSGISGATNLPEPDEIPSELAKESEKLVAVIGPFFTRCFYSNLWNHRDAAICKVTTEMNDYTVEPIEVLEVCSTLAQSGIRDRIAQVALSAFCLLDRMVSFGALVHHDDMCRILGSTITQIVTKLGEPHAKLRDKAVTALEHLAAAENVGVVTVAIHVTKRLKKPLGIKSLQGRLLVLKKLLAAFDLVPGSVFTASGIMAFLEDCNCLAHQSREIREGGKDITVSLYLVVGTEVDKHLKSLRPKQLADYQAAFNAAKTAKKWNCDRTLASVKAANSSTDGRTKPSDEVQLEHRVEDAAGSEGGGSVNEYMCPFCRIASERFDADQHFWKSCKMLTPCKMCGQVIEISTLTDHLLVECEMRQNHRKCPRCGEAITLKFFERHVSLNDCPLRAQFGNRCPLCHEDTAPGENGWRCHLLDEGCPQNPRS</sequence>
<organism evidence="4 5">
    <name type="scientific">Hyaloperonospora brassicae</name>
    <name type="common">Brassica downy mildew</name>
    <name type="synonym">Peronospora brassicae</name>
    <dbReference type="NCBI Taxonomy" id="162125"/>
    <lineage>
        <taxon>Eukaryota</taxon>
        <taxon>Sar</taxon>
        <taxon>Stramenopiles</taxon>
        <taxon>Oomycota</taxon>
        <taxon>Peronosporomycetes</taxon>
        <taxon>Peronosporales</taxon>
        <taxon>Peronosporaceae</taxon>
        <taxon>Hyaloperonospora</taxon>
    </lineage>
</organism>
<dbReference type="AlphaFoldDB" id="A0AAV0U4C5"/>
<reference evidence="4" key="1">
    <citation type="submission" date="2022-12" db="EMBL/GenBank/DDBJ databases">
        <authorList>
            <person name="Webb A."/>
        </authorList>
    </citation>
    <scope>NUCLEOTIDE SEQUENCE</scope>
    <source>
        <strain evidence="4">Hp1</strain>
    </source>
</reference>
<keyword evidence="1" id="KW-0175">Coiled coil</keyword>
<dbReference type="InterPro" id="IPR034085">
    <property type="entry name" value="TOG"/>
</dbReference>
<feature type="region of interest" description="Disordered" evidence="2">
    <location>
        <begin position="352"/>
        <end position="392"/>
    </location>
</feature>
<comment type="caution">
    <text evidence="4">The sequence shown here is derived from an EMBL/GenBank/DDBJ whole genome shotgun (WGS) entry which is preliminary data.</text>
</comment>
<protein>
    <recommendedName>
        <fullName evidence="3">TOG domain-containing protein</fullName>
    </recommendedName>
</protein>
<dbReference type="InterPro" id="IPR011989">
    <property type="entry name" value="ARM-like"/>
</dbReference>
<dbReference type="Gene3D" id="1.25.10.10">
    <property type="entry name" value="Leucine-rich Repeat Variant"/>
    <property type="match status" value="1"/>
</dbReference>
<dbReference type="EMBL" id="CANTFL010001116">
    <property type="protein sequence ID" value="CAI5731822.1"/>
    <property type="molecule type" value="Genomic_DNA"/>
</dbReference>
<dbReference type="InterPro" id="IPR052607">
    <property type="entry name" value="CEP104-like"/>
</dbReference>
<name>A0AAV0U4C5_HYABA</name>
<proteinExistence type="predicted"/>
<dbReference type="InterPro" id="IPR048738">
    <property type="entry name" value="CEP104_Znf"/>
</dbReference>
<dbReference type="PANTHER" id="PTHR13371">
    <property type="entry name" value="GLYCINE-, GLUTAMATE-, THIENYLCYCLOHEXYLPIPERIDINE-BINDING PROTEIN"/>
    <property type="match status" value="1"/>
</dbReference>
<dbReference type="GO" id="GO:0005929">
    <property type="term" value="C:cilium"/>
    <property type="evidence" value="ECO:0007669"/>
    <property type="project" value="TreeGrafter"/>
</dbReference>